<keyword evidence="2" id="KW-1003">Cell membrane</keyword>
<dbReference type="PROSITE" id="PS50262">
    <property type="entry name" value="G_PROTEIN_RECEP_F1_2"/>
    <property type="match status" value="1"/>
</dbReference>
<feature type="domain" description="G-protein coupled receptors family 1 profile" evidence="10">
    <location>
        <begin position="25"/>
        <end position="282"/>
    </location>
</feature>
<protein>
    <recommendedName>
        <fullName evidence="10">G-protein coupled receptors family 1 profile domain-containing protein</fullName>
    </recommendedName>
</protein>
<evidence type="ECO:0000256" key="6">
    <source>
        <dbReference type="ARBA" id="ARBA00023136"/>
    </source>
</evidence>
<dbReference type="InterPro" id="IPR000276">
    <property type="entry name" value="GPCR_Rhodpsn"/>
</dbReference>
<keyword evidence="8" id="KW-0807">Transducer</keyword>
<dbReference type="InterPro" id="IPR017452">
    <property type="entry name" value="GPCR_Rhodpsn_7TM"/>
</dbReference>
<keyword evidence="7" id="KW-0675">Receptor</keyword>
<proteinExistence type="predicted"/>
<feature type="transmembrane region" description="Helical" evidence="9">
    <location>
        <begin position="81"/>
        <end position="102"/>
    </location>
</feature>
<dbReference type="GO" id="GO:0008528">
    <property type="term" value="F:G protein-coupled peptide receptor activity"/>
    <property type="evidence" value="ECO:0007669"/>
    <property type="project" value="TreeGrafter"/>
</dbReference>
<dbReference type="GO" id="GO:0007218">
    <property type="term" value="P:neuropeptide signaling pathway"/>
    <property type="evidence" value="ECO:0007669"/>
    <property type="project" value="TreeGrafter"/>
</dbReference>
<dbReference type="AlphaFoldDB" id="A0A815ZHE4"/>
<keyword evidence="6 9" id="KW-0472">Membrane</keyword>
<name>A0A815ZHE4_9BILA</name>
<keyword evidence="3 9" id="KW-0812">Transmembrane</keyword>
<evidence type="ECO:0000313" key="13">
    <source>
        <dbReference type="Proteomes" id="UP000663832"/>
    </source>
</evidence>
<feature type="transmembrane region" description="Helical" evidence="9">
    <location>
        <begin position="46"/>
        <end position="69"/>
    </location>
</feature>
<feature type="transmembrane region" description="Helical" evidence="9">
    <location>
        <begin position="122"/>
        <end position="144"/>
    </location>
</feature>
<comment type="caution">
    <text evidence="12">The sequence shown here is derived from an EMBL/GenBank/DDBJ whole genome shotgun (WGS) entry which is preliminary data.</text>
</comment>
<dbReference type="SUPFAM" id="SSF81321">
    <property type="entry name" value="Family A G protein-coupled receptor-like"/>
    <property type="match status" value="1"/>
</dbReference>
<reference evidence="12" key="1">
    <citation type="submission" date="2021-02" db="EMBL/GenBank/DDBJ databases">
        <authorList>
            <person name="Nowell W R."/>
        </authorList>
    </citation>
    <scope>NUCLEOTIDE SEQUENCE</scope>
</reference>
<keyword evidence="13" id="KW-1185">Reference proteome</keyword>
<dbReference type="InterPro" id="IPR003609">
    <property type="entry name" value="Pan_app"/>
</dbReference>
<evidence type="ECO:0000256" key="3">
    <source>
        <dbReference type="ARBA" id="ARBA00022692"/>
    </source>
</evidence>
<dbReference type="Proteomes" id="UP000663877">
    <property type="component" value="Unassembled WGS sequence"/>
</dbReference>
<accession>A0A815ZHE4</accession>
<dbReference type="Pfam" id="PF00001">
    <property type="entry name" value="7tm_1"/>
    <property type="match status" value="1"/>
</dbReference>
<feature type="transmembrane region" description="Helical" evidence="9">
    <location>
        <begin position="164"/>
        <end position="188"/>
    </location>
</feature>
<evidence type="ECO:0000256" key="2">
    <source>
        <dbReference type="ARBA" id="ARBA00022475"/>
    </source>
</evidence>
<feature type="transmembrane region" description="Helical" evidence="9">
    <location>
        <begin position="12"/>
        <end position="34"/>
    </location>
</feature>
<dbReference type="EMBL" id="CAJNOM010000964">
    <property type="protein sequence ID" value="CAF1582287.1"/>
    <property type="molecule type" value="Genomic_DNA"/>
</dbReference>
<evidence type="ECO:0000313" key="12">
    <source>
        <dbReference type="EMBL" id="CAF1582287.1"/>
    </source>
</evidence>
<feature type="transmembrane region" description="Helical" evidence="9">
    <location>
        <begin position="221"/>
        <end position="246"/>
    </location>
</feature>
<gene>
    <name evidence="11" type="ORF">BJG266_LOCUS33044</name>
    <name evidence="12" type="ORF">QVE165_LOCUS50186</name>
</gene>
<feature type="transmembrane region" description="Helical" evidence="9">
    <location>
        <begin position="451"/>
        <end position="472"/>
    </location>
</feature>
<dbReference type="EMBL" id="CAJNOI010000603">
    <property type="protein sequence ID" value="CAF1315342.1"/>
    <property type="molecule type" value="Genomic_DNA"/>
</dbReference>
<organism evidence="12 13">
    <name type="scientific">Adineta steineri</name>
    <dbReference type="NCBI Taxonomy" id="433720"/>
    <lineage>
        <taxon>Eukaryota</taxon>
        <taxon>Metazoa</taxon>
        <taxon>Spiralia</taxon>
        <taxon>Gnathifera</taxon>
        <taxon>Rotifera</taxon>
        <taxon>Eurotatoria</taxon>
        <taxon>Bdelloidea</taxon>
        <taxon>Adinetida</taxon>
        <taxon>Adinetidae</taxon>
        <taxon>Adineta</taxon>
    </lineage>
</organism>
<dbReference type="PANTHER" id="PTHR24230:SF75">
    <property type="entry name" value="RELAXIN FAMILY PEPTIDE RECEPTOR 3"/>
    <property type="match status" value="1"/>
</dbReference>
<evidence type="ECO:0000256" key="7">
    <source>
        <dbReference type="ARBA" id="ARBA00023170"/>
    </source>
</evidence>
<dbReference type="Gene3D" id="1.20.1070.10">
    <property type="entry name" value="Rhodopsin 7-helix transmembrane proteins"/>
    <property type="match status" value="1"/>
</dbReference>
<evidence type="ECO:0000256" key="9">
    <source>
        <dbReference type="SAM" id="Phobius"/>
    </source>
</evidence>
<dbReference type="Pfam" id="PF14295">
    <property type="entry name" value="PAN_4"/>
    <property type="match status" value="1"/>
</dbReference>
<evidence type="ECO:0000256" key="8">
    <source>
        <dbReference type="ARBA" id="ARBA00023224"/>
    </source>
</evidence>
<keyword evidence="5" id="KW-0297">G-protein coupled receptor</keyword>
<dbReference type="GO" id="GO:0005886">
    <property type="term" value="C:plasma membrane"/>
    <property type="evidence" value="ECO:0007669"/>
    <property type="project" value="UniProtKB-SubCell"/>
</dbReference>
<dbReference type="Gene3D" id="3.50.4.10">
    <property type="entry name" value="Hepatocyte Growth Factor"/>
    <property type="match status" value="1"/>
</dbReference>
<dbReference type="PANTHER" id="PTHR24230">
    <property type="entry name" value="G-PROTEIN COUPLED RECEPTOR"/>
    <property type="match status" value="1"/>
</dbReference>
<sequence length="641" mass="72012">MFILEATTQLSFWGPIVFFCIGVPAALFNIIIFIGFKTFRKSPSAYYVVGQSLLDVSVLLLVLLPVISSVSTSVSSTVCKLGLFLAQVTVSGAMSFLCLTAFDRWACTSRSARIRRLNSNRIARYLGLFTFLFWSFVNIPYLIFCDLIPPTYVCFSTNDVFTKIVFYFLAPIFSTVFPLLVLIIFIVLTHRNIRLIAHIHDQQQPVRTRSSMWEQQMTRMMVAQTILSIFCTLPRAIFYTYSAITLEQNATKSFNQISIELLVDQLTISIMSINFVSSFYIYFLFSPRLRQTIKIHLKSLCHLTPNQVVPIDNSLTIAQNLPSTTPQINNETTLFIWPGLQPWGHDFEPIGNGVLQPVLTYGSSCAPNQNGIDPYQWWISAQYVNTDGNKTGFMGCFGGDVMTVNEGDTLRIEMVKLATSGTWNQTVLNLSNNKTVWFTMDLGKQAQGRQFLIAIVCINGVIVGSIFNVSLLSSSNTILLMNNSCTNCICMTILSQNTQGLNCFPNQSCLFFYNYTFLNTLEISSTSSFHFLSLPPEQETSTDESSQTTQITTATTSIIDNPWICSNMTVLQQKDMPGNDMANEQPKTYTECCIWCLSTSGCRGFVWGWPNNTSSFQQSHCWLKSILVAPTSLAQFTSVHF</sequence>
<evidence type="ECO:0000313" key="11">
    <source>
        <dbReference type="EMBL" id="CAF1315342.1"/>
    </source>
</evidence>
<evidence type="ECO:0000259" key="10">
    <source>
        <dbReference type="PROSITE" id="PS50262"/>
    </source>
</evidence>
<comment type="subcellular location">
    <subcellularLocation>
        <location evidence="1">Cell membrane</location>
        <topology evidence="1">Multi-pass membrane protein</topology>
    </subcellularLocation>
</comment>
<evidence type="ECO:0000256" key="1">
    <source>
        <dbReference type="ARBA" id="ARBA00004651"/>
    </source>
</evidence>
<keyword evidence="4 9" id="KW-1133">Transmembrane helix</keyword>
<evidence type="ECO:0000256" key="5">
    <source>
        <dbReference type="ARBA" id="ARBA00023040"/>
    </source>
</evidence>
<dbReference type="Proteomes" id="UP000663832">
    <property type="component" value="Unassembled WGS sequence"/>
</dbReference>
<feature type="transmembrane region" description="Helical" evidence="9">
    <location>
        <begin position="266"/>
        <end position="285"/>
    </location>
</feature>
<evidence type="ECO:0000256" key="4">
    <source>
        <dbReference type="ARBA" id="ARBA00022989"/>
    </source>
</evidence>